<gene>
    <name evidence="1" type="ORF">K3G42_032052</name>
</gene>
<organism evidence="1 2">
    <name type="scientific">Sphaerodactylus townsendi</name>
    <dbReference type="NCBI Taxonomy" id="933632"/>
    <lineage>
        <taxon>Eukaryota</taxon>
        <taxon>Metazoa</taxon>
        <taxon>Chordata</taxon>
        <taxon>Craniata</taxon>
        <taxon>Vertebrata</taxon>
        <taxon>Euteleostomi</taxon>
        <taxon>Lepidosauria</taxon>
        <taxon>Squamata</taxon>
        <taxon>Bifurcata</taxon>
        <taxon>Gekkota</taxon>
        <taxon>Sphaerodactylidae</taxon>
        <taxon>Sphaerodactylus</taxon>
    </lineage>
</organism>
<protein>
    <submittedName>
        <fullName evidence="1">Uncharacterized protein</fullName>
    </submittedName>
</protein>
<reference evidence="1" key="1">
    <citation type="submission" date="2021-08" db="EMBL/GenBank/DDBJ databases">
        <title>The first chromosome-level gecko genome reveals the dynamic sex chromosomes of Neotropical dwarf geckos (Sphaerodactylidae: Sphaerodactylus).</title>
        <authorList>
            <person name="Pinto B.J."/>
            <person name="Keating S.E."/>
            <person name="Gamble T."/>
        </authorList>
    </citation>
    <scope>NUCLEOTIDE SEQUENCE</scope>
    <source>
        <strain evidence="1">TG3544</strain>
    </source>
</reference>
<comment type="caution">
    <text evidence="1">The sequence shown here is derived from an EMBL/GenBank/DDBJ whole genome shotgun (WGS) entry which is preliminary data.</text>
</comment>
<name>A0ACB8FM62_9SAUR</name>
<evidence type="ECO:0000313" key="1">
    <source>
        <dbReference type="EMBL" id="KAH8006129.1"/>
    </source>
</evidence>
<sequence>MCADLFMEQKDQWLHLAPRNEHDSSQKIEEYFASVAVLMSLQLREMVVNSFDDLLTFFKIHKDGNDFEEPYHEMQFFVPQVLVIKLEVEEPSIVFLPRMKDCWDLICRCFMEILKHSEGLPKVHVKLFPGIKEDLTLHTIQEDESLVAEFMGKMAEIFDRNIVGPQKYLNVYRKYSDLLNNNAEQDVTDFLSKRHELDDFVEKIDGLTKLKREIASMHVTVPLAMFCLDALNLNEELCFRTQKLKDRLIQFEVEENRELNSGICNQYNIIADKVTEVPLTTEELVTLTAYLKKSSEVTVFKLRREIREAIYRLEFLMDYADLPYEDIKLNSTVLHWPDEIEIIFETSRNQLMNRRDHVELTLIKRQVNQGAAF</sequence>
<evidence type="ECO:0000313" key="2">
    <source>
        <dbReference type="Proteomes" id="UP000827872"/>
    </source>
</evidence>
<proteinExistence type="predicted"/>
<keyword evidence="2" id="KW-1185">Reference proteome</keyword>
<dbReference type="EMBL" id="CM037617">
    <property type="protein sequence ID" value="KAH8006129.1"/>
    <property type="molecule type" value="Genomic_DNA"/>
</dbReference>
<dbReference type="Proteomes" id="UP000827872">
    <property type="component" value="Linkage Group LG04"/>
</dbReference>
<accession>A0ACB8FM62</accession>